<protein>
    <recommendedName>
        <fullName evidence="4">Gag-like protein</fullName>
    </recommendedName>
</protein>
<name>A0AAN8J4L3_PATCE</name>
<keyword evidence="3" id="KW-1185">Reference proteome</keyword>
<accession>A0AAN8J4L3</accession>
<evidence type="ECO:0008006" key="4">
    <source>
        <dbReference type="Google" id="ProtNLM"/>
    </source>
</evidence>
<proteinExistence type="predicted"/>
<dbReference type="EMBL" id="JAZGQO010000015">
    <property type="protein sequence ID" value="KAK6169100.1"/>
    <property type="molecule type" value="Genomic_DNA"/>
</dbReference>
<sequence length="434" mass="48875">MAMNFVNALVNSPRQPQPAVASRSVPEYKFIVICTPKNGKSFKGTKVSKIGDEIRMKWGTAALPDIRILANGNARISFQKMEDAQLATSIKTLGNLNVEVSLSEHNQTDRVIVYNIPKDYSDEEIITNLKLGGYHPLAIYQYPVRQGKNIRTIQITFKKNETPQGVIYMLYERRPVHPYIPKVKRCTKCQRIGHVEKFCRSEAICGKCGNSHNTKDCRASQLKCVNCRGNHGADSPKCPKYLSTKSVLNMQYTHGISHKEATAHIVNKTTPKKIEAQITPPNKEEQTKESRQFTPTFKNIKEFVNFCTDLAKLGTIKDEEERNTAIGKSILNHVTNSAKLIQITQTTKNKEKPSQAEKTPAKSNMPPPPGSKPRDRSRSRSHSRQTPAKRNIDLVVSEEEDNTLRHGTNPMITEAEIHNQNKRTCSVSSREDVL</sequence>
<evidence type="ECO:0000313" key="2">
    <source>
        <dbReference type="EMBL" id="KAK6169100.1"/>
    </source>
</evidence>
<organism evidence="2 3">
    <name type="scientific">Patella caerulea</name>
    <name type="common">Rayed Mediterranean limpet</name>
    <dbReference type="NCBI Taxonomy" id="87958"/>
    <lineage>
        <taxon>Eukaryota</taxon>
        <taxon>Metazoa</taxon>
        <taxon>Spiralia</taxon>
        <taxon>Lophotrochozoa</taxon>
        <taxon>Mollusca</taxon>
        <taxon>Gastropoda</taxon>
        <taxon>Patellogastropoda</taxon>
        <taxon>Patelloidea</taxon>
        <taxon>Patellidae</taxon>
        <taxon>Patella</taxon>
    </lineage>
</organism>
<dbReference type="AlphaFoldDB" id="A0AAN8J4L3"/>
<reference evidence="2 3" key="1">
    <citation type="submission" date="2024-01" db="EMBL/GenBank/DDBJ databases">
        <title>The genome of the rayed Mediterranean limpet Patella caerulea (Linnaeus, 1758).</title>
        <authorList>
            <person name="Anh-Thu Weber A."/>
            <person name="Halstead-Nussloch G."/>
        </authorList>
    </citation>
    <scope>NUCLEOTIDE SEQUENCE [LARGE SCALE GENOMIC DNA]</scope>
    <source>
        <strain evidence="2">AATW-2023a</strain>
        <tissue evidence="2">Whole specimen</tissue>
    </source>
</reference>
<feature type="region of interest" description="Disordered" evidence="1">
    <location>
        <begin position="344"/>
        <end position="411"/>
    </location>
</feature>
<gene>
    <name evidence="2" type="ORF">SNE40_020217</name>
</gene>
<evidence type="ECO:0000313" key="3">
    <source>
        <dbReference type="Proteomes" id="UP001347796"/>
    </source>
</evidence>
<evidence type="ECO:0000256" key="1">
    <source>
        <dbReference type="SAM" id="MobiDB-lite"/>
    </source>
</evidence>
<comment type="caution">
    <text evidence="2">The sequence shown here is derived from an EMBL/GenBank/DDBJ whole genome shotgun (WGS) entry which is preliminary data.</text>
</comment>
<dbReference type="Proteomes" id="UP001347796">
    <property type="component" value="Unassembled WGS sequence"/>
</dbReference>